<sequence>MARRANGDRLPICWRKAAVEIVWIVSVPDGEDDSDDDRRRQRPAAANSLPRLPTTTAPGAQQIYKAHSLHQFAASSSAGVKSARYRPPGYTSAAAPAPAGRSQAAVAPPPRRLQDAARRNRSSQLSSPPATVLGESALLSH</sequence>
<name>A0A482XES0_LAOST</name>
<feature type="compositionally biased region" description="Low complexity" evidence="1">
    <location>
        <begin position="87"/>
        <end position="106"/>
    </location>
</feature>
<protein>
    <submittedName>
        <fullName evidence="2">Uncharacterized protein</fullName>
    </submittedName>
</protein>
<proteinExistence type="predicted"/>
<comment type="caution">
    <text evidence="2">The sequence shown here is derived from an EMBL/GenBank/DDBJ whole genome shotgun (WGS) entry which is preliminary data.</text>
</comment>
<reference evidence="2 3" key="1">
    <citation type="journal article" date="2017" name="Gigascience">
        <title>Genome sequence of the small brown planthopper, Laodelphax striatellus.</title>
        <authorList>
            <person name="Zhu J."/>
            <person name="Jiang F."/>
            <person name="Wang X."/>
            <person name="Yang P."/>
            <person name="Bao Y."/>
            <person name="Zhao W."/>
            <person name="Wang W."/>
            <person name="Lu H."/>
            <person name="Wang Q."/>
            <person name="Cui N."/>
            <person name="Li J."/>
            <person name="Chen X."/>
            <person name="Luo L."/>
            <person name="Yu J."/>
            <person name="Kang L."/>
            <person name="Cui F."/>
        </authorList>
    </citation>
    <scope>NUCLEOTIDE SEQUENCE [LARGE SCALE GENOMIC DNA]</scope>
    <source>
        <strain evidence="2">Lst14</strain>
    </source>
</reference>
<feature type="region of interest" description="Disordered" evidence="1">
    <location>
        <begin position="28"/>
        <end position="57"/>
    </location>
</feature>
<dbReference type="EMBL" id="QKKF02011119">
    <property type="protein sequence ID" value="RZF44346.1"/>
    <property type="molecule type" value="Genomic_DNA"/>
</dbReference>
<feature type="region of interest" description="Disordered" evidence="1">
    <location>
        <begin position="75"/>
        <end position="141"/>
    </location>
</feature>
<evidence type="ECO:0000313" key="2">
    <source>
        <dbReference type="EMBL" id="RZF44346.1"/>
    </source>
</evidence>
<keyword evidence="3" id="KW-1185">Reference proteome</keyword>
<organism evidence="2 3">
    <name type="scientific">Laodelphax striatellus</name>
    <name type="common">Small brown planthopper</name>
    <name type="synonym">Delphax striatella</name>
    <dbReference type="NCBI Taxonomy" id="195883"/>
    <lineage>
        <taxon>Eukaryota</taxon>
        <taxon>Metazoa</taxon>
        <taxon>Ecdysozoa</taxon>
        <taxon>Arthropoda</taxon>
        <taxon>Hexapoda</taxon>
        <taxon>Insecta</taxon>
        <taxon>Pterygota</taxon>
        <taxon>Neoptera</taxon>
        <taxon>Paraneoptera</taxon>
        <taxon>Hemiptera</taxon>
        <taxon>Auchenorrhyncha</taxon>
        <taxon>Fulgoroidea</taxon>
        <taxon>Delphacidae</taxon>
        <taxon>Criomorphinae</taxon>
        <taxon>Laodelphax</taxon>
    </lineage>
</organism>
<dbReference type="Proteomes" id="UP000291343">
    <property type="component" value="Unassembled WGS sequence"/>
</dbReference>
<evidence type="ECO:0000313" key="3">
    <source>
        <dbReference type="Proteomes" id="UP000291343"/>
    </source>
</evidence>
<accession>A0A482XES0</accession>
<dbReference type="AlphaFoldDB" id="A0A482XES0"/>
<evidence type="ECO:0000256" key="1">
    <source>
        <dbReference type="SAM" id="MobiDB-lite"/>
    </source>
</evidence>
<gene>
    <name evidence="2" type="ORF">LSTR_LSTR016278</name>
</gene>
<dbReference type="InParanoid" id="A0A482XES0"/>